<dbReference type="GO" id="GO:0008270">
    <property type="term" value="F:zinc ion binding"/>
    <property type="evidence" value="ECO:0007669"/>
    <property type="project" value="UniProtKB-KW"/>
</dbReference>
<evidence type="ECO:0000256" key="2">
    <source>
        <dbReference type="ARBA" id="ARBA00022771"/>
    </source>
</evidence>
<evidence type="ECO:0000313" key="9">
    <source>
        <dbReference type="Proteomes" id="UP000801492"/>
    </source>
</evidence>
<keyword evidence="2 5" id="KW-0863">Zinc-finger</keyword>
<dbReference type="PANTHER" id="PTHR46600:SF11">
    <property type="entry name" value="THAP DOMAIN-CONTAINING PROTEIN 10"/>
    <property type="match status" value="1"/>
</dbReference>
<protein>
    <recommendedName>
        <fullName evidence="7">THAP-type domain-containing protein</fullName>
    </recommendedName>
</protein>
<keyword evidence="9" id="KW-1185">Reference proteome</keyword>
<evidence type="ECO:0000256" key="6">
    <source>
        <dbReference type="SAM" id="MobiDB-lite"/>
    </source>
</evidence>
<evidence type="ECO:0000256" key="5">
    <source>
        <dbReference type="PROSITE-ProRule" id="PRU00309"/>
    </source>
</evidence>
<dbReference type="SMART" id="SM00980">
    <property type="entry name" value="THAP"/>
    <property type="match status" value="1"/>
</dbReference>
<dbReference type="InterPro" id="IPR006612">
    <property type="entry name" value="THAP_Znf"/>
</dbReference>
<name>A0A8K0CHU1_IGNLU</name>
<dbReference type="InterPro" id="IPR038441">
    <property type="entry name" value="THAP_Znf_sf"/>
</dbReference>
<gene>
    <name evidence="8" type="ORF">ILUMI_18648</name>
</gene>
<dbReference type="SUPFAM" id="SSF57716">
    <property type="entry name" value="Glucocorticoid receptor-like (DNA-binding domain)"/>
    <property type="match status" value="1"/>
</dbReference>
<dbReference type="InterPro" id="IPR026516">
    <property type="entry name" value="THAP1/10"/>
</dbReference>
<keyword evidence="4 5" id="KW-0238">DNA-binding</keyword>
<evidence type="ECO:0000256" key="3">
    <source>
        <dbReference type="ARBA" id="ARBA00022833"/>
    </source>
</evidence>
<proteinExistence type="predicted"/>
<dbReference type="AlphaFoldDB" id="A0A8K0CHU1"/>
<accession>A0A8K0CHU1</accession>
<keyword evidence="3" id="KW-0862">Zinc</keyword>
<sequence>MASRGGTVCAYRGCSSKTGGEISLFAFPKNPARIELWLKACNRQDLLGKTLRKNYKLCEKHFEEKYISKGNGTRKRLFAQAMPTIFPHLLKCGVPEDTEQPMENVVIIVDTPSTETCCDLPTHAGLEPSSEIFSLSDPLLCEETSSDSLYCEETEFSIVPSDKPTSPIGSHVSTQTPASLSSGTPRKQKLRAKLTALRRKMYNKRSVSSQRSKWNLQDFKEMCDEFLNESLAQFVKSQAALKEDRKKEEMKNEETVLLVV</sequence>
<feature type="region of interest" description="Disordered" evidence="6">
    <location>
        <begin position="162"/>
        <end position="189"/>
    </location>
</feature>
<organism evidence="8 9">
    <name type="scientific">Ignelater luminosus</name>
    <name type="common">Cucubano</name>
    <name type="synonym">Pyrophorus luminosus</name>
    <dbReference type="NCBI Taxonomy" id="2038154"/>
    <lineage>
        <taxon>Eukaryota</taxon>
        <taxon>Metazoa</taxon>
        <taxon>Ecdysozoa</taxon>
        <taxon>Arthropoda</taxon>
        <taxon>Hexapoda</taxon>
        <taxon>Insecta</taxon>
        <taxon>Pterygota</taxon>
        <taxon>Neoptera</taxon>
        <taxon>Endopterygota</taxon>
        <taxon>Coleoptera</taxon>
        <taxon>Polyphaga</taxon>
        <taxon>Elateriformia</taxon>
        <taxon>Elateroidea</taxon>
        <taxon>Elateridae</taxon>
        <taxon>Agrypninae</taxon>
        <taxon>Pyrophorini</taxon>
        <taxon>Ignelater</taxon>
    </lineage>
</organism>
<dbReference type="PANTHER" id="PTHR46600">
    <property type="entry name" value="THAP DOMAIN-CONTAINING"/>
    <property type="match status" value="1"/>
</dbReference>
<dbReference type="Pfam" id="PF05485">
    <property type="entry name" value="THAP"/>
    <property type="match status" value="1"/>
</dbReference>
<dbReference type="Proteomes" id="UP000801492">
    <property type="component" value="Unassembled WGS sequence"/>
</dbReference>
<dbReference type="GO" id="GO:0043565">
    <property type="term" value="F:sequence-specific DNA binding"/>
    <property type="evidence" value="ECO:0007669"/>
    <property type="project" value="InterPro"/>
</dbReference>
<evidence type="ECO:0000256" key="1">
    <source>
        <dbReference type="ARBA" id="ARBA00022723"/>
    </source>
</evidence>
<reference evidence="8" key="1">
    <citation type="submission" date="2019-08" db="EMBL/GenBank/DDBJ databases">
        <title>The genome of the North American firefly Photinus pyralis.</title>
        <authorList>
            <consortium name="Photinus pyralis genome working group"/>
            <person name="Fallon T.R."/>
            <person name="Sander Lower S.E."/>
            <person name="Weng J.-K."/>
        </authorList>
    </citation>
    <scope>NUCLEOTIDE SEQUENCE</scope>
    <source>
        <strain evidence="8">TRF0915ILg1</strain>
        <tissue evidence="8">Whole body</tissue>
    </source>
</reference>
<dbReference type="OrthoDB" id="8948150at2759"/>
<evidence type="ECO:0000256" key="4">
    <source>
        <dbReference type="ARBA" id="ARBA00023125"/>
    </source>
</evidence>
<dbReference type="EMBL" id="VTPC01083036">
    <property type="protein sequence ID" value="KAF2887525.1"/>
    <property type="molecule type" value="Genomic_DNA"/>
</dbReference>
<feature type="compositionally biased region" description="Polar residues" evidence="6">
    <location>
        <begin position="163"/>
        <end position="185"/>
    </location>
</feature>
<comment type="caution">
    <text evidence="8">The sequence shown here is derived from an EMBL/GenBank/DDBJ whole genome shotgun (WGS) entry which is preliminary data.</text>
</comment>
<feature type="domain" description="THAP-type" evidence="7">
    <location>
        <begin position="1"/>
        <end position="86"/>
    </location>
</feature>
<keyword evidence="1" id="KW-0479">Metal-binding</keyword>
<dbReference type="SMART" id="SM00692">
    <property type="entry name" value="DM3"/>
    <property type="match status" value="1"/>
</dbReference>
<dbReference type="Gene3D" id="6.20.210.20">
    <property type="entry name" value="THAP domain"/>
    <property type="match status" value="1"/>
</dbReference>
<evidence type="ECO:0000313" key="8">
    <source>
        <dbReference type="EMBL" id="KAF2887525.1"/>
    </source>
</evidence>
<dbReference type="PROSITE" id="PS50950">
    <property type="entry name" value="ZF_THAP"/>
    <property type="match status" value="1"/>
</dbReference>
<evidence type="ECO:0000259" key="7">
    <source>
        <dbReference type="PROSITE" id="PS50950"/>
    </source>
</evidence>